<sequence>MNSHLLTLLKSNMKTEELQAEQYTLFKTPGFPVLPQWPGCESAMGSFRFRIADELEANTVEEIPEAGGSIRYGREMANNKPARNKPV</sequence>
<gene>
    <name evidence="1" type="ORF">TNCT_99891</name>
</gene>
<dbReference type="Proteomes" id="UP000887116">
    <property type="component" value="Unassembled WGS sequence"/>
</dbReference>
<evidence type="ECO:0000313" key="1">
    <source>
        <dbReference type="EMBL" id="GFQ64405.1"/>
    </source>
</evidence>
<dbReference type="OrthoDB" id="6419611at2759"/>
<comment type="caution">
    <text evidence="1">The sequence shown here is derived from an EMBL/GenBank/DDBJ whole genome shotgun (WGS) entry which is preliminary data.</text>
</comment>
<accession>A0A8X6EWT0</accession>
<evidence type="ECO:0000313" key="2">
    <source>
        <dbReference type="Proteomes" id="UP000887116"/>
    </source>
</evidence>
<reference evidence="1" key="1">
    <citation type="submission" date="2020-07" db="EMBL/GenBank/DDBJ databases">
        <title>Multicomponent nature underlies the extraordinary mechanical properties of spider dragline silk.</title>
        <authorList>
            <person name="Kono N."/>
            <person name="Nakamura H."/>
            <person name="Mori M."/>
            <person name="Yoshida Y."/>
            <person name="Ohtoshi R."/>
            <person name="Malay A.D."/>
            <person name="Moran D.A.P."/>
            <person name="Tomita M."/>
            <person name="Numata K."/>
            <person name="Arakawa K."/>
        </authorList>
    </citation>
    <scope>NUCLEOTIDE SEQUENCE</scope>
</reference>
<organism evidence="1 2">
    <name type="scientific">Trichonephila clavata</name>
    <name type="common">Joro spider</name>
    <name type="synonym">Nephila clavata</name>
    <dbReference type="NCBI Taxonomy" id="2740835"/>
    <lineage>
        <taxon>Eukaryota</taxon>
        <taxon>Metazoa</taxon>
        <taxon>Ecdysozoa</taxon>
        <taxon>Arthropoda</taxon>
        <taxon>Chelicerata</taxon>
        <taxon>Arachnida</taxon>
        <taxon>Araneae</taxon>
        <taxon>Araneomorphae</taxon>
        <taxon>Entelegynae</taxon>
        <taxon>Araneoidea</taxon>
        <taxon>Nephilidae</taxon>
        <taxon>Trichonephila</taxon>
    </lineage>
</organism>
<keyword evidence="2" id="KW-1185">Reference proteome</keyword>
<proteinExistence type="predicted"/>
<protein>
    <submittedName>
        <fullName evidence="1">Uncharacterized protein</fullName>
    </submittedName>
</protein>
<dbReference type="EMBL" id="BMAO01020008">
    <property type="protein sequence ID" value="GFQ64405.1"/>
    <property type="molecule type" value="Genomic_DNA"/>
</dbReference>
<dbReference type="AlphaFoldDB" id="A0A8X6EWT0"/>
<name>A0A8X6EWT0_TRICU</name>